<accession>A0ABR8THB9</accession>
<protein>
    <submittedName>
        <fullName evidence="1">DUF943 family protein</fullName>
    </submittedName>
</protein>
<gene>
    <name evidence="1" type="ORF">H9644_19365</name>
</gene>
<dbReference type="Proteomes" id="UP000605603">
    <property type="component" value="Unassembled WGS sequence"/>
</dbReference>
<organism evidence="1 2">
    <name type="scientific">Escherichia whittamii</name>
    <dbReference type="NCBI Taxonomy" id="2762229"/>
    <lineage>
        <taxon>Bacteria</taxon>
        <taxon>Pseudomonadati</taxon>
        <taxon>Pseudomonadota</taxon>
        <taxon>Gammaproteobacteria</taxon>
        <taxon>Enterobacterales</taxon>
        <taxon>Enterobacteriaceae</taxon>
        <taxon>Escherichia</taxon>
    </lineage>
</organism>
<evidence type="ECO:0000313" key="2">
    <source>
        <dbReference type="Proteomes" id="UP000605603"/>
    </source>
</evidence>
<evidence type="ECO:0000313" key="1">
    <source>
        <dbReference type="EMBL" id="MBD7975174.1"/>
    </source>
</evidence>
<dbReference type="RefSeq" id="WP_191776121.1">
    <property type="nucleotide sequence ID" value="NZ_JACSQI010000016.1"/>
</dbReference>
<sequence>MKSKLQKITLCSLLLCCIYNLWTLLPVQVLYTYSDAGSSVFLVVNHLPLTDRDKIDWYLTHQNEIKSKNPLPEGAWHTYYLIDIGNGFTNSKKYTDGPYEDLYCFPTIDNDDNCIVKHYLMVVNEYPDRNTHFVIDDTNEYQLTQENKIERVFNPHDLEKSNFYE</sequence>
<comment type="caution">
    <text evidence="1">The sequence shown here is derived from an EMBL/GenBank/DDBJ whole genome shotgun (WGS) entry which is preliminary data.</text>
</comment>
<reference evidence="1 2" key="1">
    <citation type="submission" date="2020-08" db="EMBL/GenBank/DDBJ databases">
        <title>A Genomic Blueprint of the Chicken Gut Microbiome.</title>
        <authorList>
            <person name="Gilroy R."/>
            <person name="Ravi A."/>
            <person name="Getino M."/>
            <person name="Pursley I."/>
            <person name="Horton D.L."/>
            <person name="Alikhan N.-F."/>
            <person name="Baker D."/>
            <person name="Gharbi K."/>
            <person name="Hall N."/>
            <person name="Watson M."/>
            <person name="Adriaenssens E.M."/>
            <person name="Foster-Nyarko E."/>
            <person name="Jarju S."/>
            <person name="Secka A."/>
            <person name="Antonio M."/>
            <person name="Oren A."/>
            <person name="Chaudhuri R."/>
            <person name="La Ragione R.M."/>
            <person name="Hildebrand F."/>
            <person name="Pallen M.J."/>
        </authorList>
    </citation>
    <scope>NUCLEOTIDE SEQUENCE [LARGE SCALE GENOMIC DNA]</scope>
    <source>
        <strain evidence="1 2">Sa2BVA5</strain>
    </source>
</reference>
<dbReference type="InterPro" id="IPR010351">
    <property type="entry name" value="DUF943"/>
</dbReference>
<dbReference type="EMBL" id="JACSQI010000016">
    <property type="protein sequence ID" value="MBD7975174.1"/>
    <property type="molecule type" value="Genomic_DNA"/>
</dbReference>
<keyword evidence="2" id="KW-1185">Reference proteome</keyword>
<proteinExistence type="predicted"/>
<name>A0ABR8THB9_9ESCH</name>
<dbReference type="Pfam" id="PF06092">
    <property type="entry name" value="DUF943"/>
    <property type="match status" value="1"/>
</dbReference>